<protein>
    <recommendedName>
        <fullName evidence="4">Bacterial sugar transferase domain-containing protein</fullName>
    </recommendedName>
</protein>
<evidence type="ECO:0000256" key="2">
    <source>
        <dbReference type="SAM" id="MobiDB-lite"/>
    </source>
</evidence>
<comment type="caution">
    <text evidence="5">The sequence shown here is derived from an EMBL/GenBank/DDBJ whole genome shotgun (WGS) entry which is preliminary data.</text>
</comment>
<keyword evidence="3" id="KW-0812">Transmembrane</keyword>
<keyword evidence="3" id="KW-1133">Transmembrane helix</keyword>
<proteinExistence type="inferred from homology"/>
<gene>
    <name evidence="5" type="ORF">GCM10017667_26690</name>
</gene>
<reference evidence="5" key="1">
    <citation type="journal article" date="2014" name="Int. J. Syst. Evol. Microbiol.">
        <title>Complete genome sequence of Corynebacterium casei LMG S-19264T (=DSM 44701T), isolated from a smear-ripened cheese.</title>
        <authorList>
            <consortium name="US DOE Joint Genome Institute (JGI-PGF)"/>
            <person name="Walter F."/>
            <person name="Albersmeier A."/>
            <person name="Kalinowski J."/>
            <person name="Ruckert C."/>
        </authorList>
    </citation>
    <scope>NUCLEOTIDE SEQUENCE</scope>
    <source>
        <strain evidence="5">JCM 4122</strain>
    </source>
</reference>
<dbReference type="AlphaFoldDB" id="A0A919ELL4"/>
<evidence type="ECO:0000313" key="5">
    <source>
        <dbReference type="EMBL" id="GHF95192.1"/>
    </source>
</evidence>
<evidence type="ECO:0000256" key="3">
    <source>
        <dbReference type="SAM" id="Phobius"/>
    </source>
</evidence>
<evidence type="ECO:0000313" key="6">
    <source>
        <dbReference type="Proteomes" id="UP000632849"/>
    </source>
</evidence>
<feature type="domain" description="Bacterial sugar transferase" evidence="4">
    <location>
        <begin position="124"/>
        <end position="211"/>
    </location>
</feature>
<feature type="transmembrane region" description="Helical" evidence="3">
    <location>
        <begin position="70"/>
        <end position="94"/>
    </location>
</feature>
<feature type="compositionally biased region" description="Gly residues" evidence="2">
    <location>
        <begin position="16"/>
        <end position="32"/>
    </location>
</feature>
<dbReference type="Proteomes" id="UP000632849">
    <property type="component" value="Unassembled WGS sequence"/>
</dbReference>
<dbReference type="EMBL" id="BNBE01000001">
    <property type="protein sequence ID" value="GHF95192.1"/>
    <property type="molecule type" value="Genomic_DNA"/>
</dbReference>
<keyword evidence="3" id="KW-0472">Membrane</keyword>
<dbReference type="Pfam" id="PF02397">
    <property type="entry name" value="Bac_transf"/>
    <property type="match status" value="2"/>
</dbReference>
<dbReference type="PANTHER" id="PTHR30576:SF10">
    <property type="entry name" value="SLL5057 PROTEIN"/>
    <property type="match status" value="1"/>
</dbReference>
<dbReference type="GO" id="GO:0016780">
    <property type="term" value="F:phosphotransferase activity, for other substituted phosphate groups"/>
    <property type="evidence" value="ECO:0007669"/>
    <property type="project" value="TreeGrafter"/>
</dbReference>
<organism evidence="5 6">
    <name type="scientific">Streptomyces filamentosus</name>
    <name type="common">Streptomyces roseosporus</name>
    <dbReference type="NCBI Taxonomy" id="67294"/>
    <lineage>
        <taxon>Bacteria</taxon>
        <taxon>Bacillati</taxon>
        <taxon>Actinomycetota</taxon>
        <taxon>Actinomycetes</taxon>
        <taxon>Kitasatosporales</taxon>
        <taxon>Streptomycetaceae</taxon>
        <taxon>Streptomyces</taxon>
    </lineage>
</organism>
<sequence>MTAQHRGTAPHHGTAGPHGFGPGRGTGRGRGPGLPHRPGPTHGSVLPYRSGPAYGSGPAHGSGLKRGIDLLGGAALLLLLAPALGAVALSLRLADEGPVLRRRTMAGRGGRTFTMLTFRTRSPLAALPLLLHVVRGEMSLVGPCPLAPGHPECTGGARRRLSVRPGLTGPWQISGRSDLPWEERELLDLHYVDHHWLGMDLAVLARTLPAVRRRRLRRASARAARLA</sequence>
<evidence type="ECO:0000259" key="4">
    <source>
        <dbReference type="Pfam" id="PF02397"/>
    </source>
</evidence>
<reference evidence="5" key="2">
    <citation type="submission" date="2020-09" db="EMBL/GenBank/DDBJ databases">
        <authorList>
            <person name="Sun Q."/>
            <person name="Ohkuma M."/>
        </authorList>
    </citation>
    <scope>NUCLEOTIDE SEQUENCE</scope>
    <source>
        <strain evidence="5">JCM 4122</strain>
    </source>
</reference>
<feature type="domain" description="Bacterial sugar transferase" evidence="4">
    <location>
        <begin position="65"/>
        <end position="121"/>
    </location>
</feature>
<evidence type="ECO:0000256" key="1">
    <source>
        <dbReference type="ARBA" id="ARBA00006464"/>
    </source>
</evidence>
<feature type="region of interest" description="Disordered" evidence="2">
    <location>
        <begin position="1"/>
        <end position="61"/>
    </location>
</feature>
<feature type="compositionally biased region" description="Low complexity" evidence="2">
    <location>
        <begin position="33"/>
        <end position="43"/>
    </location>
</feature>
<dbReference type="InterPro" id="IPR003362">
    <property type="entry name" value="Bact_transf"/>
</dbReference>
<dbReference type="RefSeq" id="WP_190041592.1">
    <property type="nucleotide sequence ID" value="NZ_BNBE01000001.1"/>
</dbReference>
<keyword evidence="6" id="KW-1185">Reference proteome</keyword>
<comment type="similarity">
    <text evidence="1">Belongs to the bacterial sugar transferase family.</text>
</comment>
<dbReference type="PANTHER" id="PTHR30576">
    <property type="entry name" value="COLANIC BIOSYNTHESIS UDP-GLUCOSE LIPID CARRIER TRANSFERASE"/>
    <property type="match status" value="1"/>
</dbReference>
<accession>A0A919ELL4</accession>
<name>A0A919ELL4_STRFL</name>